<gene>
    <name evidence="3" type="ORF">GXW71_20810</name>
</gene>
<keyword evidence="4" id="KW-1185">Reference proteome</keyword>
<name>A0ABS5F2L6_9PROT</name>
<accession>A0ABS5F2L6</accession>
<dbReference type="Gene3D" id="3.40.50.720">
    <property type="entry name" value="NAD(P)-binding Rossmann-like Domain"/>
    <property type="match status" value="1"/>
</dbReference>
<dbReference type="PRINTS" id="PR00080">
    <property type="entry name" value="SDRFAMILY"/>
</dbReference>
<organism evidence="3 4">
    <name type="scientific">Plastoroseomonas hellenica</name>
    <dbReference type="NCBI Taxonomy" id="2687306"/>
    <lineage>
        <taxon>Bacteria</taxon>
        <taxon>Pseudomonadati</taxon>
        <taxon>Pseudomonadota</taxon>
        <taxon>Alphaproteobacteria</taxon>
        <taxon>Acetobacterales</taxon>
        <taxon>Acetobacteraceae</taxon>
        <taxon>Plastoroseomonas</taxon>
    </lineage>
</organism>
<evidence type="ECO:0000313" key="3">
    <source>
        <dbReference type="EMBL" id="MBR0666814.1"/>
    </source>
</evidence>
<protein>
    <submittedName>
        <fullName evidence="3">SDR family oxidoreductase</fullName>
    </submittedName>
</protein>
<dbReference type="EMBL" id="JAAGBB010000026">
    <property type="protein sequence ID" value="MBR0666814.1"/>
    <property type="molecule type" value="Genomic_DNA"/>
</dbReference>
<dbReference type="Pfam" id="PF13561">
    <property type="entry name" value="adh_short_C2"/>
    <property type="match status" value="1"/>
</dbReference>
<dbReference type="InterPro" id="IPR002347">
    <property type="entry name" value="SDR_fam"/>
</dbReference>
<comment type="similarity">
    <text evidence="1">Belongs to the short-chain dehydrogenases/reductases (SDR) family.</text>
</comment>
<dbReference type="PRINTS" id="PR00081">
    <property type="entry name" value="GDHRDH"/>
</dbReference>
<dbReference type="Proteomes" id="UP001196870">
    <property type="component" value="Unassembled WGS sequence"/>
</dbReference>
<dbReference type="InterPro" id="IPR020904">
    <property type="entry name" value="Sc_DH/Rdtase_CS"/>
</dbReference>
<keyword evidence="2" id="KW-0560">Oxidoreductase</keyword>
<proteinExistence type="inferred from homology"/>
<dbReference type="RefSeq" id="WP_211854593.1">
    <property type="nucleotide sequence ID" value="NZ_JAAGBB010000026.1"/>
</dbReference>
<dbReference type="SUPFAM" id="SSF51735">
    <property type="entry name" value="NAD(P)-binding Rossmann-fold domains"/>
    <property type="match status" value="1"/>
</dbReference>
<dbReference type="InterPro" id="IPR036291">
    <property type="entry name" value="NAD(P)-bd_dom_sf"/>
</dbReference>
<dbReference type="CDD" id="cd05233">
    <property type="entry name" value="SDR_c"/>
    <property type="match status" value="1"/>
</dbReference>
<comment type="caution">
    <text evidence="3">The sequence shown here is derived from an EMBL/GenBank/DDBJ whole genome shotgun (WGS) entry which is preliminary data.</text>
</comment>
<dbReference type="PROSITE" id="PS00061">
    <property type="entry name" value="ADH_SHORT"/>
    <property type="match status" value="1"/>
</dbReference>
<sequence length="275" mass="28060">MADDTISLAGQVAIVTGAGSRTEGIGNGRATSILLARRGAKVLLLDVESAWMEATARAITAEGGTCDTLTADVTVSAQCEAAVAKAVANWGRLDILINNVGISGPPGNAVEVDPAAWDHAMRVNVGSVMLMSKYAIPVMRKHGSGAIVNLSSIAGLQGGHKGLLYATSKGAIVQMTRAMAAHHGPEGIRVNCVAPGYVFTPMVAVRGVDEAARQARAEATLLKTEGTAWDVAEAIAWLVSPAARWVTGQTVPVDAGTSAGQTSLASPAPIAGRTS</sequence>
<evidence type="ECO:0000313" key="4">
    <source>
        <dbReference type="Proteomes" id="UP001196870"/>
    </source>
</evidence>
<dbReference type="PANTHER" id="PTHR24321:SF15">
    <property type="entry name" value="OXIDOREDUCTASE UCPA"/>
    <property type="match status" value="1"/>
</dbReference>
<evidence type="ECO:0000256" key="2">
    <source>
        <dbReference type="ARBA" id="ARBA00023002"/>
    </source>
</evidence>
<dbReference type="PANTHER" id="PTHR24321">
    <property type="entry name" value="DEHYDROGENASES, SHORT CHAIN"/>
    <property type="match status" value="1"/>
</dbReference>
<evidence type="ECO:0000256" key="1">
    <source>
        <dbReference type="ARBA" id="ARBA00006484"/>
    </source>
</evidence>
<reference evidence="4" key="1">
    <citation type="journal article" date="2021" name="Syst. Appl. Microbiol.">
        <title>Roseomonas hellenica sp. nov., isolated from roots of wild-growing Alkanna tinctoria.</title>
        <authorList>
            <person name="Rat A."/>
            <person name="Naranjo H.D."/>
            <person name="Lebbe L."/>
            <person name="Cnockaert M."/>
            <person name="Krigas N."/>
            <person name="Grigoriadou K."/>
            <person name="Maloupa E."/>
            <person name="Willems A."/>
        </authorList>
    </citation>
    <scope>NUCLEOTIDE SEQUENCE [LARGE SCALE GENOMIC DNA]</scope>
    <source>
        <strain evidence="4">LMG 31523</strain>
    </source>
</reference>